<dbReference type="InterPro" id="IPR023833">
    <property type="entry name" value="Signal_pept_SipW-depend-type"/>
</dbReference>
<evidence type="ECO:0000313" key="3">
    <source>
        <dbReference type="Proteomes" id="UP000233649"/>
    </source>
</evidence>
<dbReference type="EMBL" id="PHFD01000077">
    <property type="protein sequence ID" value="PKH47803.1"/>
    <property type="molecule type" value="Genomic_DNA"/>
</dbReference>
<organism evidence="2 3">
    <name type="scientific">Dehalococcoides mccartyi</name>
    <dbReference type="NCBI Taxonomy" id="61435"/>
    <lineage>
        <taxon>Bacteria</taxon>
        <taxon>Bacillati</taxon>
        <taxon>Chloroflexota</taxon>
        <taxon>Dehalococcoidia</taxon>
        <taxon>Dehalococcoidales</taxon>
        <taxon>Dehalococcoidaceae</taxon>
        <taxon>Dehalococcoides</taxon>
    </lineage>
</organism>
<sequence>MTLAVLCVLGMFANGTWAYMQDTETSATNTFTIGNLDLVSVVSGSYTGGPVSLYVVTPGSNGVNGKVKFEVMAPDQSGYIRWVLRNNGSLGGTLSVAISGNFTDGPAAVEPESLYAANNSGGNGDLGQYLMVTLQKGTGSSESAAVAALSTGYINPGHNSTDSTPFALSLLGGLWNGDTTSMSAGSGSSAFVVYQFNWYLTSSALGGLYTSINIIQGDTVQLDLIYTLGQ</sequence>
<gene>
    <name evidence="2" type="ORF">CVH13_00229</name>
</gene>
<proteinExistence type="predicted"/>
<keyword evidence="1" id="KW-0732">Signal</keyword>
<dbReference type="AlphaFoldDB" id="A0A2J1E050"/>
<evidence type="ECO:0008006" key="4">
    <source>
        <dbReference type="Google" id="ProtNLM"/>
    </source>
</evidence>
<dbReference type="Proteomes" id="UP000233649">
    <property type="component" value="Unassembled WGS sequence"/>
</dbReference>
<evidence type="ECO:0000313" key="2">
    <source>
        <dbReference type="EMBL" id="PKH47803.1"/>
    </source>
</evidence>
<reference evidence="2 3" key="1">
    <citation type="journal article" date="2017" name="FEMS Microbiol. Ecol.">
        <title>Reconstructed genomes of novel Dehalococcoides mccartyi strains from 1,2,3,4-tetrachlorodibenzo-p-dioxin-dechlorinating enrichment cultures reveal divergent reductive dehalogenase gene profiles.</title>
        <authorList>
            <person name="Dam H.T."/>
            <person name="Vollmers J."/>
            <person name="Kaster A.K."/>
            <person name="Haggblom M.M."/>
        </authorList>
    </citation>
    <scope>NUCLEOTIDE SEQUENCE [LARGE SCALE GENOMIC DNA]</scope>
    <source>
        <strain evidence="2 3">H1-3-2.001</strain>
    </source>
</reference>
<dbReference type="NCBIfam" id="TIGR04088">
    <property type="entry name" value="cognate_SipW"/>
    <property type="match status" value="1"/>
</dbReference>
<feature type="chain" id="PRO_5014367266" description="DUF4430 domain-containing protein" evidence="1">
    <location>
        <begin position="19"/>
        <end position="230"/>
    </location>
</feature>
<evidence type="ECO:0000256" key="1">
    <source>
        <dbReference type="SAM" id="SignalP"/>
    </source>
</evidence>
<name>A0A2J1E050_9CHLR</name>
<feature type="signal peptide" evidence="1">
    <location>
        <begin position="1"/>
        <end position="18"/>
    </location>
</feature>
<comment type="caution">
    <text evidence="2">The sequence shown here is derived from an EMBL/GenBank/DDBJ whole genome shotgun (WGS) entry which is preliminary data.</text>
</comment>
<protein>
    <recommendedName>
        <fullName evidence="4">DUF4430 domain-containing protein</fullName>
    </recommendedName>
</protein>
<accession>A0A2J1E050</accession>